<evidence type="ECO:0000256" key="7">
    <source>
        <dbReference type="SAM" id="Phobius"/>
    </source>
</evidence>
<keyword evidence="2" id="KW-0328">Glycosyltransferase</keyword>
<dbReference type="GO" id="GO:0005886">
    <property type="term" value="C:plasma membrane"/>
    <property type="evidence" value="ECO:0007669"/>
    <property type="project" value="TreeGrafter"/>
</dbReference>
<name>A0A935W8A9_9PROT</name>
<evidence type="ECO:0000313" key="9">
    <source>
        <dbReference type="EMBL" id="MBK7955615.1"/>
    </source>
</evidence>
<gene>
    <name evidence="9" type="ORF">IPK02_17585</name>
</gene>
<keyword evidence="5 7" id="KW-1133">Transmembrane helix</keyword>
<comment type="subcellular location">
    <subcellularLocation>
        <location evidence="1">Membrane</location>
        <topology evidence="1">Multi-pass membrane protein</topology>
    </subcellularLocation>
</comment>
<dbReference type="InterPro" id="IPR001173">
    <property type="entry name" value="Glyco_trans_2-like"/>
</dbReference>
<keyword evidence="3" id="KW-0808">Transferase</keyword>
<reference evidence="9 10" key="1">
    <citation type="submission" date="2020-10" db="EMBL/GenBank/DDBJ databases">
        <title>Connecting structure to function with the recovery of over 1000 high-quality activated sludge metagenome-assembled genomes encoding full-length rRNA genes using long-read sequencing.</title>
        <authorList>
            <person name="Singleton C.M."/>
            <person name="Petriglieri F."/>
            <person name="Kristensen J.M."/>
            <person name="Kirkegaard R.H."/>
            <person name="Michaelsen T.Y."/>
            <person name="Andersen M.H."/>
            <person name="Karst S.M."/>
            <person name="Dueholm M.S."/>
            <person name="Nielsen P.H."/>
            <person name="Albertsen M."/>
        </authorList>
    </citation>
    <scope>NUCLEOTIDE SEQUENCE [LARGE SCALE GENOMIC DNA]</scope>
    <source>
        <strain evidence="9">Fred_18-Q3-R57-64_BAT3C.720</strain>
    </source>
</reference>
<dbReference type="PANTHER" id="PTHR48090:SF1">
    <property type="entry name" value="PROPHAGE BACTOPRENOL GLUCOSYL TRANSFERASE HOMOLOG"/>
    <property type="match status" value="1"/>
</dbReference>
<organism evidence="9 10">
    <name type="scientific">Candidatus Accumulibacter affinis</name>
    <dbReference type="NCBI Taxonomy" id="2954384"/>
    <lineage>
        <taxon>Bacteria</taxon>
        <taxon>Pseudomonadati</taxon>
        <taxon>Pseudomonadota</taxon>
        <taxon>Betaproteobacteria</taxon>
        <taxon>Candidatus Accumulibacter</taxon>
    </lineage>
</organism>
<dbReference type="Proteomes" id="UP000706151">
    <property type="component" value="Unassembled WGS sequence"/>
</dbReference>
<dbReference type="PANTHER" id="PTHR48090">
    <property type="entry name" value="UNDECAPRENYL-PHOSPHATE 4-DEOXY-4-FORMAMIDO-L-ARABINOSE TRANSFERASE-RELATED"/>
    <property type="match status" value="1"/>
</dbReference>
<evidence type="ECO:0000256" key="3">
    <source>
        <dbReference type="ARBA" id="ARBA00022679"/>
    </source>
</evidence>
<feature type="transmembrane region" description="Helical" evidence="7">
    <location>
        <begin position="229"/>
        <end position="251"/>
    </location>
</feature>
<evidence type="ECO:0000256" key="6">
    <source>
        <dbReference type="ARBA" id="ARBA00023136"/>
    </source>
</evidence>
<dbReference type="InterPro" id="IPR029044">
    <property type="entry name" value="Nucleotide-diphossugar_trans"/>
</dbReference>
<accession>A0A935W8A9</accession>
<protein>
    <submittedName>
        <fullName evidence="9">Glycosyltransferase family 2 protein</fullName>
    </submittedName>
</protein>
<comment type="caution">
    <text evidence="9">The sequence shown here is derived from an EMBL/GenBank/DDBJ whole genome shotgun (WGS) entry which is preliminary data.</text>
</comment>
<dbReference type="AlphaFoldDB" id="A0A935W8A9"/>
<dbReference type="GO" id="GO:0016757">
    <property type="term" value="F:glycosyltransferase activity"/>
    <property type="evidence" value="ECO:0007669"/>
    <property type="project" value="UniProtKB-KW"/>
</dbReference>
<dbReference type="EMBL" id="JADJOT010000010">
    <property type="protein sequence ID" value="MBK7955615.1"/>
    <property type="molecule type" value="Genomic_DNA"/>
</dbReference>
<dbReference type="Pfam" id="PF00535">
    <property type="entry name" value="Glycos_transf_2"/>
    <property type="match status" value="1"/>
</dbReference>
<dbReference type="Gene3D" id="3.90.550.10">
    <property type="entry name" value="Spore Coat Polysaccharide Biosynthesis Protein SpsA, Chain A"/>
    <property type="match status" value="1"/>
</dbReference>
<sequence>MKLISIVTGCFNEEDNVDELHARIRAQFDGLPAYDYEHIFIDNASTDATVARIKALAARDKRVKLIVNTRNFGHIRSPMHALLQARGDAVIAMASDLQEPPELIPAFIDQWEQGYRVVAGVKPSSQHTTAMSLLRRLFYATIGRISETRLIPNFTGFGLYDRSVVEIIRQTDDPYPYFRGLIADIGFAHAEIPFVQPHRVRGISKNNFYTLYDMAILGITSHSKVPIRLATMAGFGLSALSLLVAIGYLVYKLIRWDQFSVGVAPVVIGFFFFASVQLFFIGVLGEYIAAIHTQVMKRPLVVEKERVNLPRPGDEKGNIGDAGLLN</sequence>
<keyword evidence="6 7" id="KW-0472">Membrane</keyword>
<evidence type="ECO:0000256" key="1">
    <source>
        <dbReference type="ARBA" id="ARBA00004141"/>
    </source>
</evidence>
<evidence type="ECO:0000256" key="4">
    <source>
        <dbReference type="ARBA" id="ARBA00022692"/>
    </source>
</evidence>
<evidence type="ECO:0000256" key="5">
    <source>
        <dbReference type="ARBA" id="ARBA00022989"/>
    </source>
</evidence>
<proteinExistence type="predicted"/>
<keyword evidence="4 7" id="KW-0812">Transmembrane</keyword>
<evidence type="ECO:0000256" key="2">
    <source>
        <dbReference type="ARBA" id="ARBA00022676"/>
    </source>
</evidence>
<dbReference type="InterPro" id="IPR050256">
    <property type="entry name" value="Glycosyltransferase_2"/>
</dbReference>
<dbReference type="SUPFAM" id="SSF53448">
    <property type="entry name" value="Nucleotide-diphospho-sugar transferases"/>
    <property type="match status" value="1"/>
</dbReference>
<evidence type="ECO:0000259" key="8">
    <source>
        <dbReference type="Pfam" id="PF00535"/>
    </source>
</evidence>
<feature type="domain" description="Glycosyltransferase 2-like" evidence="8">
    <location>
        <begin position="5"/>
        <end position="164"/>
    </location>
</feature>
<evidence type="ECO:0000313" key="10">
    <source>
        <dbReference type="Proteomes" id="UP000706151"/>
    </source>
</evidence>
<feature type="transmembrane region" description="Helical" evidence="7">
    <location>
        <begin position="263"/>
        <end position="289"/>
    </location>
</feature>
<dbReference type="CDD" id="cd04187">
    <property type="entry name" value="DPM1_like_bac"/>
    <property type="match status" value="1"/>
</dbReference>